<comment type="cofactor">
    <cofactor evidence="1">
        <name>Mg(2+)</name>
        <dbReference type="ChEBI" id="CHEBI:18420"/>
    </cofactor>
</comment>
<name>A0AA43S491_9BURK</name>
<dbReference type="AlphaFoldDB" id="A0AA43S491"/>
<evidence type="ECO:0000259" key="5">
    <source>
        <dbReference type="Pfam" id="PF01557"/>
    </source>
</evidence>
<dbReference type="GO" id="GO:0016787">
    <property type="term" value="F:hydrolase activity"/>
    <property type="evidence" value="ECO:0007669"/>
    <property type="project" value="UniProtKB-KW"/>
</dbReference>
<dbReference type="NCBIfam" id="TIGR01409">
    <property type="entry name" value="TAT_signal_seq"/>
    <property type="match status" value="1"/>
</dbReference>
<dbReference type="GO" id="GO:0019752">
    <property type="term" value="P:carboxylic acid metabolic process"/>
    <property type="evidence" value="ECO:0007669"/>
    <property type="project" value="UniProtKB-ARBA"/>
</dbReference>
<reference evidence="6" key="1">
    <citation type="submission" date="2023-04" db="EMBL/GenBank/DDBJ databases">
        <title>Genome Encyclopedia of Bacteria and Archaea VI: Functional Genomics of Type Strains.</title>
        <authorList>
            <person name="Whitman W."/>
        </authorList>
    </citation>
    <scope>NUCLEOTIDE SEQUENCE</scope>
    <source>
        <strain evidence="6">Enz.4-51</strain>
    </source>
</reference>
<evidence type="ECO:0000256" key="1">
    <source>
        <dbReference type="ARBA" id="ARBA00001946"/>
    </source>
</evidence>
<proteinExistence type="inferred from homology"/>
<evidence type="ECO:0000256" key="3">
    <source>
        <dbReference type="ARBA" id="ARBA00022723"/>
    </source>
</evidence>
<dbReference type="PANTHER" id="PTHR42796">
    <property type="entry name" value="FUMARYLACETOACETATE HYDROLASE DOMAIN-CONTAINING PROTEIN 2A-RELATED"/>
    <property type="match status" value="1"/>
</dbReference>
<organism evidence="6 7">
    <name type="scientific">Polynucleobacter sphagniphilus</name>
    <dbReference type="NCBI Taxonomy" id="1743169"/>
    <lineage>
        <taxon>Bacteria</taxon>
        <taxon>Pseudomonadati</taxon>
        <taxon>Pseudomonadota</taxon>
        <taxon>Betaproteobacteria</taxon>
        <taxon>Burkholderiales</taxon>
        <taxon>Burkholderiaceae</taxon>
        <taxon>Polynucleobacter</taxon>
    </lineage>
</organism>
<dbReference type="Gene3D" id="3.90.850.10">
    <property type="entry name" value="Fumarylacetoacetase-like, C-terminal domain"/>
    <property type="match status" value="1"/>
</dbReference>
<dbReference type="InterPro" id="IPR036663">
    <property type="entry name" value="Fumarylacetoacetase_C_sf"/>
</dbReference>
<dbReference type="GO" id="GO:0046872">
    <property type="term" value="F:metal ion binding"/>
    <property type="evidence" value="ECO:0007669"/>
    <property type="project" value="UniProtKB-KW"/>
</dbReference>
<evidence type="ECO:0000313" key="6">
    <source>
        <dbReference type="EMBL" id="MDH6503140.1"/>
    </source>
</evidence>
<protein>
    <submittedName>
        <fullName evidence="6">2-keto-4-pentenoate hydratase/2-oxohepta-3-ene-1,7-dioic acid hydratase in catechol pathway</fullName>
    </submittedName>
</protein>
<feature type="domain" description="Fumarylacetoacetase-like C-terminal" evidence="5">
    <location>
        <begin position="136"/>
        <end position="345"/>
    </location>
</feature>
<evidence type="ECO:0000313" key="7">
    <source>
        <dbReference type="Proteomes" id="UP001161160"/>
    </source>
</evidence>
<accession>A0AA43S491</accession>
<dbReference type="FunFam" id="3.90.850.10:FF:000002">
    <property type="entry name" value="2-hydroxyhepta-2,4-diene-1,7-dioate isomerase"/>
    <property type="match status" value="1"/>
</dbReference>
<dbReference type="InterPro" id="IPR006311">
    <property type="entry name" value="TAT_signal"/>
</dbReference>
<sequence length="347" mass="37942">MGSRRQFIKTVSASGAGLVAASAMGVMQEASAHPTSVWGGDIYSGPHEMVKNSKILSIKNPDGTETLGVVTPKGVIDVRAVAKKMKISAPLTLDQLLQEGNAAGFNKVVASADKSGVPYLDESKITYGRLFKNPGKIICVGLNYRQHADEVGMARPAVPPLFNKYNNSLAAHNCVLEIPPPEISYKLDYETELLIVVGKRMRNVPEAEALNYVAGYCTSNDFSSRDLQLELPSGQWMIGKTLDQYAPIGPYFVTSDLVGDPNNLKIQTWVNGEMRQNSNTSDFIHNTQHMLSYISKYWALEPGDIVFTGTPQGVILGMPKDKQVWLKKGDKVVSYVEKLGELKFTLG</sequence>
<evidence type="ECO:0000256" key="4">
    <source>
        <dbReference type="ARBA" id="ARBA00022801"/>
    </source>
</evidence>
<dbReference type="InterPro" id="IPR051121">
    <property type="entry name" value="FAH"/>
</dbReference>
<dbReference type="PROSITE" id="PS51318">
    <property type="entry name" value="TAT"/>
    <property type="match status" value="1"/>
</dbReference>
<gene>
    <name evidence="6" type="ORF">M2127_000427</name>
</gene>
<keyword evidence="7" id="KW-1185">Reference proteome</keyword>
<comment type="similarity">
    <text evidence="2">Belongs to the FAH family.</text>
</comment>
<dbReference type="EMBL" id="JARXYA010000002">
    <property type="protein sequence ID" value="MDH6503140.1"/>
    <property type="molecule type" value="Genomic_DNA"/>
</dbReference>
<dbReference type="InterPro" id="IPR019546">
    <property type="entry name" value="TAT_signal_bac_arc"/>
</dbReference>
<dbReference type="PANTHER" id="PTHR42796:SF4">
    <property type="entry name" value="FUMARYLACETOACETATE HYDROLASE DOMAIN-CONTAINING PROTEIN 2A"/>
    <property type="match status" value="1"/>
</dbReference>
<keyword evidence="4" id="KW-0378">Hydrolase</keyword>
<dbReference type="GO" id="GO:0016853">
    <property type="term" value="F:isomerase activity"/>
    <property type="evidence" value="ECO:0007669"/>
    <property type="project" value="UniProtKB-ARBA"/>
</dbReference>
<dbReference type="Pfam" id="PF01557">
    <property type="entry name" value="FAA_hydrolase"/>
    <property type="match status" value="1"/>
</dbReference>
<dbReference type="InterPro" id="IPR011234">
    <property type="entry name" value="Fumarylacetoacetase-like_C"/>
</dbReference>
<dbReference type="Proteomes" id="UP001161160">
    <property type="component" value="Unassembled WGS sequence"/>
</dbReference>
<dbReference type="RefSeq" id="WP_076023032.1">
    <property type="nucleotide sequence ID" value="NZ_JAQFIK010000001.1"/>
</dbReference>
<comment type="caution">
    <text evidence="6">The sequence shown here is derived from an EMBL/GenBank/DDBJ whole genome shotgun (WGS) entry which is preliminary data.</text>
</comment>
<dbReference type="SUPFAM" id="SSF56529">
    <property type="entry name" value="FAH"/>
    <property type="match status" value="1"/>
</dbReference>
<evidence type="ECO:0000256" key="2">
    <source>
        <dbReference type="ARBA" id="ARBA00010211"/>
    </source>
</evidence>
<keyword evidence="3" id="KW-0479">Metal-binding</keyword>